<accession>A0AAD4SMV7</accession>
<dbReference type="Pfam" id="PF12796">
    <property type="entry name" value="Ank_2"/>
    <property type="match status" value="1"/>
</dbReference>
<feature type="transmembrane region" description="Helical" evidence="3">
    <location>
        <begin position="620"/>
        <end position="641"/>
    </location>
</feature>
<evidence type="ECO:0000259" key="4">
    <source>
        <dbReference type="Pfam" id="PF13962"/>
    </source>
</evidence>
<name>A0AAD4SMV7_9MAGN</name>
<evidence type="ECO:0000313" key="5">
    <source>
        <dbReference type="EMBL" id="KAI3912540.1"/>
    </source>
</evidence>
<evidence type="ECO:0000256" key="1">
    <source>
        <dbReference type="PROSITE-ProRule" id="PRU00023"/>
    </source>
</evidence>
<keyword evidence="6" id="KW-1185">Reference proteome</keyword>
<sequence length="797" mass="90079">MSSSARDQLGVDDHQSQEETIEIKTLLKMLVQSQAKQTETQTEFLAKQTELLAKQAESQQQIIEILRSTISSSAGNNHKHQELGNSGEMVEIKELPNNIPIHSQATQTDDQPQENIEKSQTEQAKSDENIIQSKTPEILSRILAGTYFTPRAEEEVVRRAKYYPDRNDLLLEGDCQKIIEFLRNNPEALKQGVNETSYTVLHAAIVKKREMVLIEEIVKLMSPELLEYKAGQNDYTALHYAARYGNFEAVVLLVNKNPKLPLVLSKGGHTPLYVALQNCTIHQRKVAEYLYFLTKDADPSPFSGDGGAYTFCKLIEISFYDIALCLLRQFPEVAVIKSNHFDMCGLEMMVRKPYAFKSGAKLTWWQNLIYSLIQVNMNSMKPEECTIRDEENPLPENLNSDKVSESSRISSSKTYKGLIMPYLTRAIGVEHLYDQKLVHQQAVALVKQILVEICKSHKLSWFFNNNENIIKTAIKNGIIEFVAECFEQNERLIFLHISGEKMIEMAITERKETIVDIICKTADKLGDKMDEVSRRDKDNNTILHHAAKLAPFAQLSLVSGAALQMEREMQWYKGVESILQESDRFTRNKEGNTAQFIFTEEHKKLVKEGQYWLKDTSGSCMIVGTLIATVAFAAAFTVPGGNVSDSNNAMNGSPIFLRESSFTVFVVSDALALFSSITSVLMFLAIYTSRFAEIDFLKSLPQKLIFGLATLFVSMVAILVAFGASLLIVVGSRFTQALIPITLFGCCPLVLFAFLQLPLFVEMVRSTYWGSLFQEHRFIDLSSKRNENKSRTMKKKN</sequence>
<dbReference type="PANTHER" id="PTHR24177:SF365">
    <property type="entry name" value="ANKYRIN REPEAT-CONTAINING PROTEIN NPR4-LIKE ISOFORM X1"/>
    <property type="match status" value="1"/>
</dbReference>
<feature type="repeat" description="ANK" evidence="1">
    <location>
        <begin position="233"/>
        <end position="257"/>
    </location>
</feature>
<organism evidence="5 6">
    <name type="scientific">Papaver atlanticum</name>
    <dbReference type="NCBI Taxonomy" id="357466"/>
    <lineage>
        <taxon>Eukaryota</taxon>
        <taxon>Viridiplantae</taxon>
        <taxon>Streptophyta</taxon>
        <taxon>Embryophyta</taxon>
        <taxon>Tracheophyta</taxon>
        <taxon>Spermatophyta</taxon>
        <taxon>Magnoliopsida</taxon>
        <taxon>Ranunculales</taxon>
        <taxon>Papaveraceae</taxon>
        <taxon>Papaveroideae</taxon>
        <taxon>Papaver</taxon>
    </lineage>
</organism>
<dbReference type="SMART" id="SM00248">
    <property type="entry name" value="ANK"/>
    <property type="match status" value="2"/>
</dbReference>
<feature type="transmembrane region" description="Helical" evidence="3">
    <location>
        <begin position="661"/>
        <end position="684"/>
    </location>
</feature>
<dbReference type="GO" id="GO:0016020">
    <property type="term" value="C:membrane"/>
    <property type="evidence" value="ECO:0007669"/>
    <property type="project" value="TreeGrafter"/>
</dbReference>
<protein>
    <recommendedName>
        <fullName evidence="4">PGG domain-containing protein</fullName>
    </recommendedName>
</protein>
<reference evidence="5" key="1">
    <citation type="submission" date="2022-04" db="EMBL/GenBank/DDBJ databases">
        <title>A functionally conserved STORR gene fusion in Papaver species that diverged 16.8 million years ago.</title>
        <authorList>
            <person name="Catania T."/>
        </authorList>
    </citation>
    <scope>NUCLEOTIDE SEQUENCE</scope>
    <source>
        <strain evidence="5">S-188037</strain>
    </source>
</reference>
<evidence type="ECO:0000313" key="6">
    <source>
        <dbReference type="Proteomes" id="UP001202328"/>
    </source>
</evidence>
<keyword evidence="3" id="KW-1133">Transmembrane helix</keyword>
<dbReference type="InterPro" id="IPR026961">
    <property type="entry name" value="PGG_dom"/>
</dbReference>
<dbReference type="Gene3D" id="1.25.40.20">
    <property type="entry name" value="Ankyrin repeat-containing domain"/>
    <property type="match status" value="1"/>
</dbReference>
<proteinExistence type="predicted"/>
<dbReference type="AlphaFoldDB" id="A0AAD4SMV7"/>
<dbReference type="PROSITE" id="PS50297">
    <property type="entry name" value="ANK_REP_REGION"/>
    <property type="match status" value="1"/>
</dbReference>
<keyword evidence="3" id="KW-0812">Transmembrane</keyword>
<feature type="compositionally biased region" description="Basic and acidic residues" evidence="2">
    <location>
        <begin position="115"/>
        <end position="128"/>
    </location>
</feature>
<keyword evidence="3" id="KW-0472">Membrane</keyword>
<gene>
    <name evidence="5" type="ORF">MKW98_021002</name>
</gene>
<dbReference type="PANTHER" id="PTHR24177">
    <property type="entry name" value="CASKIN"/>
    <property type="match status" value="1"/>
</dbReference>
<feature type="domain" description="PGG" evidence="4">
    <location>
        <begin position="611"/>
        <end position="728"/>
    </location>
</feature>
<evidence type="ECO:0000256" key="2">
    <source>
        <dbReference type="SAM" id="MobiDB-lite"/>
    </source>
</evidence>
<dbReference type="Pfam" id="PF13962">
    <property type="entry name" value="PGG"/>
    <property type="match status" value="1"/>
</dbReference>
<keyword evidence="1" id="KW-0040">ANK repeat</keyword>
<comment type="caution">
    <text evidence="5">The sequence shown here is derived from an EMBL/GenBank/DDBJ whole genome shotgun (WGS) entry which is preliminary data.</text>
</comment>
<dbReference type="Proteomes" id="UP001202328">
    <property type="component" value="Unassembled WGS sequence"/>
</dbReference>
<feature type="compositionally biased region" description="Polar residues" evidence="2">
    <location>
        <begin position="102"/>
        <end position="114"/>
    </location>
</feature>
<dbReference type="InterPro" id="IPR036770">
    <property type="entry name" value="Ankyrin_rpt-contain_sf"/>
</dbReference>
<dbReference type="SUPFAM" id="SSF48403">
    <property type="entry name" value="Ankyrin repeat"/>
    <property type="match status" value="1"/>
</dbReference>
<feature type="transmembrane region" description="Helical" evidence="3">
    <location>
        <begin position="704"/>
        <end position="731"/>
    </location>
</feature>
<feature type="transmembrane region" description="Helical" evidence="3">
    <location>
        <begin position="737"/>
        <end position="761"/>
    </location>
</feature>
<dbReference type="EMBL" id="JAJJMB010009728">
    <property type="protein sequence ID" value="KAI3912540.1"/>
    <property type="molecule type" value="Genomic_DNA"/>
</dbReference>
<evidence type="ECO:0000256" key="3">
    <source>
        <dbReference type="SAM" id="Phobius"/>
    </source>
</evidence>
<feature type="region of interest" description="Disordered" evidence="2">
    <location>
        <begin position="102"/>
        <end position="128"/>
    </location>
</feature>
<dbReference type="PROSITE" id="PS50088">
    <property type="entry name" value="ANK_REPEAT"/>
    <property type="match status" value="1"/>
</dbReference>
<dbReference type="InterPro" id="IPR002110">
    <property type="entry name" value="Ankyrin_rpt"/>
</dbReference>